<dbReference type="AlphaFoldDB" id="H2ZG10"/>
<dbReference type="HOGENOM" id="CLU_078810_0_0_1"/>
<reference evidence="2" key="2">
    <citation type="submission" date="2025-08" db="UniProtKB">
        <authorList>
            <consortium name="Ensembl"/>
        </authorList>
    </citation>
    <scope>IDENTIFICATION</scope>
</reference>
<dbReference type="GeneTree" id="ENSGT00390000004181"/>
<protein>
    <submittedName>
        <fullName evidence="2">Uncharacterized protein</fullName>
    </submittedName>
</protein>
<dbReference type="PANTHER" id="PTHR28457">
    <property type="entry name" value="COILED-COIL DOMAIN-CONTAINING PROTEIN 189"/>
    <property type="match status" value="1"/>
</dbReference>
<dbReference type="InParanoid" id="H2ZG10"/>
<proteinExistence type="predicted"/>
<dbReference type="PANTHER" id="PTHR28457:SF3">
    <property type="entry name" value="CILIARY-ASSOCIATED CALCIUM-BINDING COILED-COIL PROTEIN 1"/>
    <property type="match status" value="1"/>
</dbReference>
<reference evidence="3" key="1">
    <citation type="submission" date="2003-08" db="EMBL/GenBank/DDBJ databases">
        <authorList>
            <person name="Birren B."/>
            <person name="Nusbaum C."/>
            <person name="Abebe A."/>
            <person name="Abouelleil A."/>
            <person name="Adekoya E."/>
            <person name="Ait-zahra M."/>
            <person name="Allen N."/>
            <person name="Allen T."/>
            <person name="An P."/>
            <person name="Anderson M."/>
            <person name="Anderson S."/>
            <person name="Arachchi H."/>
            <person name="Armbruster J."/>
            <person name="Bachantsang P."/>
            <person name="Baldwin J."/>
            <person name="Barry A."/>
            <person name="Bayul T."/>
            <person name="Blitshsteyn B."/>
            <person name="Bloom T."/>
            <person name="Blye J."/>
            <person name="Boguslavskiy L."/>
            <person name="Borowsky M."/>
            <person name="Boukhgalter B."/>
            <person name="Brunache A."/>
            <person name="Butler J."/>
            <person name="Calixte N."/>
            <person name="Calvo S."/>
            <person name="Camarata J."/>
            <person name="Campo K."/>
            <person name="Chang J."/>
            <person name="Cheshatsang Y."/>
            <person name="Citroen M."/>
            <person name="Collymore A."/>
            <person name="Considine T."/>
            <person name="Cook A."/>
            <person name="Cooke P."/>
            <person name="Corum B."/>
            <person name="Cuomo C."/>
            <person name="David R."/>
            <person name="Dawoe T."/>
            <person name="Degray S."/>
            <person name="Dodge S."/>
            <person name="Dooley K."/>
            <person name="Dorje P."/>
            <person name="Dorjee K."/>
            <person name="Dorris L."/>
            <person name="Duffey N."/>
            <person name="Dupes A."/>
            <person name="Elkins T."/>
            <person name="Engels R."/>
            <person name="Erickson J."/>
            <person name="Farina A."/>
            <person name="Faro S."/>
            <person name="Ferreira P."/>
            <person name="Fischer H."/>
            <person name="Fitzgerald M."/>
            <person name="Foley K."/>
            <person name="Gage D."/>
            <person name="Galagan J."/>
            <person name="Gearin G."/>
            <person name="Gnerre S."/>
            <person name="Gnirke A."/>
            <person name="Goyette A."/>
            <person name="Graham J."/>
            <person name="Grandbois E."/>
            <person name="Gyaltsen K."/>
            <person name="Hafez N."/>
            <person name="Hagopian D."/>
            <person name="Hagos B."/>
            <person name="Hall J."/>
            <person name="Hatcher B."/>
            <person name="Heller A."/>
            <person name="Higgins H."/>
            <person name="Honan T."/>
            <person name="Horn A."/>
            <person name="Houde N."/>
            <person name="Hughes L."/>
            <person name="Hulme W."/>
            <person name="Husby E."/>
            <person name="Iliev I."/>
            <person name="Jaffe D."/>
            <person name="Jones C."/>
            <person name="Kamal M."/>
            <person name="Kamat A."/>
            <person name="Kamvysselis M."/>
            <person name="Karlsson E."/>
            <person name="Kells C."/>
            <person name="Kieu A."/>
            <person name="Kisner P."/>
            <person name="Kodira C."/>
            <person name="Kulbokas E."/>
            <person name="Labutti K."/>
            <person name="Lama D."/>
            <person name="Landers T."/>
            <person name="Leger J."/>
            <person name="Levine S."/>
            <person name="Lewis D."/>
            <person name="Lewis T."/>
            <person name="Lindblad-toh K."/>
            <person name="Liu X."/>
            <person name="Lokyitsang T."/>
            <person name="Lokyitsang Y."/>
            <person name="Lucien O."/>
            <person name="Lui A."/>
            <person name="Ma L.J."/>
            <person name="Mabbitt R."/>
            <person name="Macdonald J."/>
            <person name="Maclean C."/>
            <person name="Major J."/>
            <person name="Manning J."/>
            <person name="Marabella R."/>
            <person name="Maru K."/>
            <person name="Matthews C."/>
            <person name="Mauceli E."/>
            <person name="Mccarthy M."/>
            <person name="Mcdonough S."/>
            <person name="Mcghee T."/>
            <person name="Meldrim J."/>
            <person name="Meneus L."/>
            <person name="Mesirov J."/>
            <person name="Mihalev A."/>
            <person name="Mihova T."/>
            <person name="Mikkelsen T."/>
            <person name="Mlenga V."/>
            <person name="Moru K."/>
            <person name="Mozes J."/>
            <person name="Mulrain L."/>
            <person name="Munson G."/>
            <person name="Naylor J."/>
            <person name="Newes C."/>
            <person name="Nguyen C."/>
            <person name="Nguyen N."/>
            <person name="Nguyen T."/>
            <person name="Nicol R."/>
            <person name="Nielsen C."/>
            <person name="Nizzari M."/>
            <person name="Norbu C."/>
            <person name="Norbu N."/>
            <person name="O'donnell P."/>
            <person name="Okoawo O."/>
            <person name="O'leary S."/>
            <person name="Omotosho B."/>
            <person name="O'neill K."/>
            <person name="Osman S."/>
            <person name="Parker S."/>
            <person name="Perrin D."/>
            <person name="Phunkhang P."/>
            <person name="Piqani B."/>
            <person name="Purcell S."/>
            <person name="Rachupka T."/>
            <person name="Ramasamy U."/>
            <person name="Rameau R."/>
            <person name="Ray V."/>
            <person name="Raymond C."/>
            <person name="Retta R."/>
            <person name="Richardson S."/>
            <person name="Rise C."/>
            <person name="Rodriguez J."/>
            <person name="Rogers J."/>
            <person name="Rogov P."/>
            <person name="Rutman M."/>
            <person name="Schupbach R."/>
            <person name="Seaman C."/>
            <person name="Settipalli S."/>
            <person name="Sharpe T."/>
            <person name="Sheridan J."/>
            <person name="Sherpa N."/>
            <person name="Shi J."/>
            <person name="Smirnov S."/>
            <person name="Smith C."/>
            <person name="Sougnez C."/>
            <person name="Spencer B."/>
            <person name="Stalker J."/>
            <person name="Stange-thomann N."/>
            <person name="Stavropoulos S."/>
            <person name="Stetson K."/>
            <person name="Stone C."/>
            <person name="Stone S."/>
            <person name="Stubbs M."/>
            <person name="Talamas J."/>
            <person name="Tchuinga P."/>
            <person name="Tenzing P."/>
            <person name="Tesfaye S."/>
            <person name="Theodore J."/>
            <person name="Thoulutsang Y."/>
            <person name="Topham K."/>
            <person name="Towey S."/>
            <person name="Tsamla T."/>
            <person name="Tsomo N."/>
            <person name="Vallee D."/>
            <person name="Vassiliev H."/>
            <person name="Venkataraman V."/>
            <person name="Vinson J."/>
            <person name="Vo A."/>
            <person name="Wade C."/>
            <person name="Wang S."/>
            <person name="Wangchuk T."/>
            <person name="Wangdi T."/>
            <person name="Whittaker C."/>
            <person name="Wilkinson J."/>
            <person name="Wu Y."/>
            <person name="Wyman D."/>
            <person name="Yadav S."/>
            <person name="Yang S."/>
            <person name="Yang X."/>
            <person name="Yeager S."/>
            <person name="Yee E."/>
            <person name="Young G."/>
            <person name="Zainoun J."/>
            <person name="Zembeck L."/>
            <person name="Zimmer A."/>
            <person name="Zody M."/>
            <person name="Lander E."/>
        </authorList>
    </citation>
    <scope>NUCLEOTIDE SEQUENCE [LARGE SCALE GENOMIC DNA]</scope>
</reference>
<feature type="region of interest" description="Disordered" evidence="1">
    <location>
        <begin position="1"/>
        <end position="29"/>
    </location>
</feature>
<accession>H2ZG10</accession>
<dbReference type="Pfam" id="PF14769">
    <property type="entry name" value="CLAMP"/>
    <property type="match status" value="1"/>
</dbReference>
<dbReference type="STRING" id="51511.ENSCSAVP00000016526"/>
<dbReference type="OMA" id="LEDNIKW"/>
<evidence type="ECO:0000313" key="3">
    <source>
        <dbReference type="Proteomes" id="UP000007875"/>
    </source>
</evidence>
<name>H2ZG10_CIOSA</name>
<sequence length="307" mass="34293">MSGKTALSGSGKRRGQRDTSGIISDEEAIDKEPSGSFAWKILVPSQVRILSQCPTPEDLEEKMSGILSLASHALDLKEASQLDVFVVSFHWAKEQGFDERQLSGFITLLHNVLENIKSDMGKAANFQYVKECFSGVGSDNPDLVSIPLYFFKLEHAKLIIKYLISTIFQHYSLFHYLYYQQQDELIIGTDMKLESCPIGSSPYPVPLQEALPLDVYEEHFIESEPEKSPVDTTADDENATENFIDGIVSAVEASGNDVIKTVSTAELRGLIERVTNEMILPARAEIKNKIKEKEQAYLNRIGKIQAK</sequence>
<evidence type="ECO:0000313" key="2">
    <source>
        <dbReference type="Ensembl" id="ENSCSAVP00000016526.1"/>
    </source>
</evidence>
<dbReference type="eggNOG" id="ENOG502RTDR">
    <property type="taxonomic scope" value="Eukaryota"/>
</dbReference>
<keyword evidence="3" id="KW-1185">Reference proteome</keyword>
<dbReference type="InterPro" id="IPR032727">
    <property type="entry name" value="CLAMP"/>
</dbReference>
<evidence type="ECO:0000256" key="1">
    <source>
        <dbReference type="SAM" id="MobiDB-lite"/>
    </source>
</evidence>
<dbReference type="Ensembl" id="ENSCSAVT00000016707.1">
    <property type="protein sequence ID" value="ENSCSAVP00000016526.1"/>
    <property type="gene ID" value="ENSCSAVG00000009720.1"/>
</dbReference>
<organism evidence="2 3">
    <name type="scientific">Ciona savignyi</name>
    <name type="common">Pacific transparent sea squirt</name>
    <dbReference type="NCBI Taxonomy" id="51511"/>
    <lineage>
        <taxon>Eukaryota</taxon>
        <taxon>Metazoa</taxon>
        <taxon>Chordata</taxon>
        <taxon>Tunicata</taxon>
        <taxon>Ascidiacea</taxon>
        <taxon>Phlebobranchia</taxon>
        <taxon>Cionidae</taxon>
        <taxon>Ciona</taxon>
    </lineage>
</organism>
<reference evidence="2" key="3">
    <citation type="submission" date="2025-09" db="UniProtKB">
        <authorList>
            <consortium name="Ensembl"/>
        </authorList>
    </citation>
    <scope>IDENTIFICATION</scope>
</reference>
<dbReference type="Proteomes" id="UP000007875">
    <property type="component" value="Unassembled WGS sequence"/>
</dbReference>